<dbReference type="EMBL" id="JABEZU010000003">
    <property type="protein sequence ID" value="NOV98216.1"/>
    <property type="molecule type" value="Genomic_DNA"/>
</dbReference>
<dbReference type="Proteomes" id="UP000757540">
    <property type="component" value="Unassembled WGS sequence"/>
</dbReference>
<organism evidence="1 2">
    <name type="scientific">Isoptericola halotolerans</name>
    <dbReference type="NCBI Taxonomy" id="300560"/>
    <lineage>
        <taxon>Bacteria</taxon>
        <taxon>Bacillati</taxon>
        <taxon>Actinomycetota</taxon>
        <taxon>Actinomycetes</taxon>
        <taxon>Micrococcales</taxon>
        <taxon>Promicromonosporaceae</taxon>
        <taxon>Isoptericola</taxon>
    </lineage>
</organism>
<accession>A0ABX2A6J5</accession>
<dbReference type="RefSeq" id="WP_171784427.1">
    <property type="nucleotide sequence ID" value="NZ_BAAAML010000012.1"/>
</dbReference>
<name>A0ABX2A6J5_9MICO</name>
<proteinExistence type="predicted"/>
<reference evidence="1 2" key="1">
    <citation type="submission" date="2020-05" db="EMBL/GenBank/DDBJ databases">
        <title>Genomic Encyclopedia of Type Strains, Phase III (KMG-III): the genomes of soil and plant-associated and newly described type strains.</title>
        <authorList>
            <person name="Whitman W."/>
        </authorList>
    </citation>
    <scope>NUCLEOTIDE SEQUENCE [LARGE SCALE GENOMIC DNA]</scope>
    <source>
        <strain evidence="1 2">KCTC 19046</strain>
    </source>
</reference>
<evidence type="ECO:0000313" key="1">
    <source>
        <dbReference type="EMBL" id="NOV98216.1"/>
    </source>
</evidence>
<keyword evidence="2" id="KW-1185">Reference proteome</keyword>
<protein>
    <submittedName>
        <fullName evidence="1">Uncharacterized protein</fullName>
    </submittedName>
</protein>
<sequence>MLAHLQALEASLATLGRPVHRIYAPDDALADLPYLVLEAPGWGGVLDMPVCGTSHSLHTTFRVKAVGANPDSVLLTLRRVRALWSPAHEWTTVPMPGRLLQVHYERSEAVFVDRDVTMPASNTHPGVGVETYSLDSQPA</sequence>
<comment type="caution">
    <text evidence="1">The sequence shown here is derived from an EMBL/GenBank/DDBJ whole genome shotgun (WGS) entry which is preliminary data.</text>
</comment>
<gene>
    <name evidence="1" type="ORF">HDG69_002801</name>
</gene>
<evidence type="ECO:0000313" key="2">
    <source>
        <dbReference type="Proteomes" id="UP000757540"/>
    </source>
</evidence>